<sequence length="160" mass="17678">MRPQLFSLIPLSRATLTTARAAPRSAQIVRRTYIASGSRNMSAPSSPGGRSAVRIPGPVETSIQQKIIQEFNPVLLRVYNDSSKHSHHAPMRAQGGGNGETHFAVHLVSASFKGKTTIARHRMVNTLLKEEFDERGLHALSLRLKTPEEWEKEGGGEMRQ</sequence>
<organism evidence="2 3">
    <name type="scientific">Cryptococcus floricola</name>
    <dbReference type="NCBI Taxonomy" id="2591691"/>
    <lineage>
        <taxon>Eukaryota</taxon>
        <taxon>Fungi</taxon>
        <taxon>Dikarya</taxon>
        <taxon>Basidiomycota</taxon>
        <taxon>Agaricomycotina</taxon>
        <taxon>Tremellomycetes</taxon>
        <taxon>Tremellales</taxon>
        <taxon>Cryptococcaceae</taxon>
        <taxon>Cryptococcus</taxon>
    </lineage>
</organism>
<evidence type="ECO:0000313" key="3">
    <source>
        <dbReference type="Proteomes" id="UP000322245"/>
    </source>
</evidence>
<evidence type="ECO:0008006" key="4">
    <source>
        <dbReference type="Google" id="ProtNLM"/>
    </source>
</evidence>
<reference evidence="2 3" key="1">
    <citation type="submission" date="2017-05" db="EMBL/GenBank/DDBJ databases">
        <title>The Genome Sequence of Tsuchiyaea wingfieldii DSM 27421.</title>
        <authorList>
            <person name="Cuomo C."/>
            <person name="Passer A."/>
            <person name="Billmyre B."/>
            <person name="Heitman J."/>
        </authorList>
    </citation>
    <scope>NUCLEOTIDE SEQUENCE [LARGE SCALE GENOMIC DNA]</scope>
    <source>
        <strain evidence="2 3">DSM 27421</strain>
    </source>
</reference>
<dbReference type="PANTHER" id="PTHR46230">
    <property type="match status" value="1"/>
</dbReference>
<protein>
    <recommendedName>
        <fullName evidence="4">BolA protein</fullName>
    </recommendedName>
</protein>
<dbReference type="AlphaFoldDB" id="A0A5D3AYY3"/>
<comment type="similarity">
    <text evidence="1">Belongs to the BolA/IbaG family.</text>
</comment>
<dbReference type="GO" id="GO:0044572">
    <property type="term" value="P:[4Fe-4S] cluster assembly"/>
    <property type="evidence" value="ECO:0007669"/>
    <property type="project" value="TreeGrafter"/>
</dbReference>
<evidence type="ECO:0000313" key="2">
    <source>
        <dbReference type="EMBL" id="TYJ55481.1"/>
    </source>
</evidence>
<dbReference type="Proteomes" id="UP000322245">
    <property type="component" value="Unassembled WGS sequence"/>
</dbReference>
<dbReference type="Gene3D" id="3.30.300.90">
    <property type="entry name" value="BolA-like"/>
    <property type="match status" value="1"/>
</dbReference>
<evidence type="ECO:0000256" key="1">
    <source>
        <dbReference type="RuleBase" id="RU003860"/>
    </source>
</evidence>
<proteinExistence type="inferred from homology"/>
<keyword evidence="3" id="KW-1185">Reference proteome</keyword>
<dbReference type="GO" id="GO:0005759">
    <property type="term" value="C:mitochondrial matrix"/>
    <property type="evidence" value="ECO:0007669"/>
    <property type="project" value="TreeGrafter"/>
</dbReference>
<dbReference type="Pfam" id="PF01722">
    <property type="entry name" value="BolA"/>
    <property type="match status" value="1"/>
</dbReference>
<dbReference type="InterPro" id="IPR002634">
    <property type="entry name" value="BolA"/>
</dbReference>
<accession>A0A5D3AYY3</accession>
<gene>
    <name evidence="2" type="ORF">B9479_003871</name>
</gene>
<comment type="caution">
    <text evidence="2">The sequence shown here is derived from an EMBL/GenBank/DDBJ whole genome shotgun (WGS) entry which is preliminary data.</text>
</comment>
<dbReference type="EMBL" id="NIDF01000039">
    <property type="protein sequence ID" value="TYJ55481.1"/>
    <property type="molecule type" value="Genomic_DNA"/>
</dbReference>
<dbReference type="InterPro" id="IPR036065">
    <property type="entry name" value="BolA-like_sf"/>
</dbReference>
<dbReference type="PANTHER" id="PTHR46230:SF7">
    <property type="entry name" value="BOLA-LIKE PROTEIN 1"/>
    <property type="match status" value="1"/>
</dbReference>
<dbReference type="SUPFAM" id="SSF82657">
    <property type="entry name" value="BolA-like"/>
    <property type="match status" value="1"/>
</dbReference>
<name>A0A5D3AYY3_9TREE</name>